<evidence type="ECO:0000256" key="3">
    <source>
        <dbReference type="ARBA" id="ARBA00022448"/>
    </source>
</evidence>
<reference evidence="13 14" key="1">
    <citation type="submission" date="2023-09" db="EMBL/GenBank/DDBJ databases">
        <authorList>
            <person name="Rey-Velasco X."/>
        </authorList>
    </citation>
    <scope>NUCLEOTIDE SEQUENCE [LARGE SCALE GENOMIC DNA]</scope>
    <source>
        <strain evidence="13 14">W345</strain>
    </source>
</reference>
<protein>
    <submittedName>
        <fullName evidence="13">Monovalent cation:proton antiporter-2 (CPA2) family protein</fullName>
    </submittedName>
</protein>
<keyword evidence="5" id="KW-0633">Potassium transport</keyword>
<feature type="transmembrane region" description="Helical" evidence="11">
    <location>
        <begin position="50"/>
        <end position="70"/>
    </location>
</feature>
<dbReference type="NCBIfam" id="TIGR00932">
    <property type="entry name" value="2a37"/>
    <property type="match status" value="1"/>
</dbReference>
<evidence type="ECO:0000256" key="5">
    <source>
        <dbReference type="ARBA" id="ARBA00022538"/>
    </source>
</evidence>
<evidence type="ECO:0000256" key="7">
    <source>
        <dbReference type="ARBA" id="ARBA00022958"/>
    </source>
</evidence>
<dbReference type="InterPro" id="IPR003148">
    <property type="entry name" value="RCK_N"/>
</dbReference>
<evidence type="ECO:0000313" key="13">
    <source>
        <dbReference type="EMBL" id="MDT0496786.1"/>
    </source>
</evidence>
<dbReference type="PROSITE" id="PS51201">
    <property type="entry name" value="RCK_N"/>
    <property type="match status" value="1"/>
</dbReference>
<sequence length="587" mass="62520">MLIDIALFLLAAVVAVPLFKRLGLSAVLGYLAAGIVIGPSGLGLISDVESILHFSEFGVVLLLFIIGLELQPSRLWALRRAVFGLGGAQLLISAAALGGLALALGQSMPIAIVASFGLAMSSTAFVLQLLGERKELNTRHGRSAFAILLLQDMAVIPLLALLPMLGGSGEALAGADFWAAFGKVALALVLVLVAGRYLLRPLLRVIAAVELPEVFTATALLVVLATAMAMEAVGLSMSLGAFLAGVMLADSEFRHELQADIEPFKGLLLGLFFIAVGMSAELSTVYEAPLMVLGLVCALVGIKSAVLFAMGRVSGLGNRAALSLGVALSQGGEFGFVLFGVATAAGVLSAELQSLLIVVVTLSMLTTPLLYRLVSQMSATASPPFDEIDARETDVVIAGFGPFGQIIARILRIRKFSFTILERNSLHVSFVRQFGNAVFYSDAGRLEVLRAAKVERARVFVVAIADPSESLRVAGVVRRNFPRLPVIACARTRQHALQLMNLGVKHVIRRSYFSSLEASRKLLGLLGNSESETERILKLFREHDDRALLQQQAVSGDERQIIQSAVQSARELEQLFEEDPSIPAAEA</sequence>
<evidence type="ECO:0000256" key="8">
    <source>
        <dbReference type="ARBA" id="ARBA00022989"/>
    </source>
</evidence>
<dbReference type="InterPro" id="IPR036291">
    <property type="entry name" value="NAD(P)-bd_dom_sf"/>
</dbReference>
<evidence type="ECO:0000256" key="1">
    <source>
        <dbReference type="ARBA" id="ARBA00004141"/>
    </source>
</evidence>
<evidence type="ECO:0000256" key="2">
    <source>
        <dbReference type="ARBA" id="ARBA00005551"/>
    </source>
</evidence>
<name>A0ABU2WHP0_9GAMM</name>
<keyword evidence="6 11" id="KW-0812">Transmembrane</keyword>
<keyword evidence="7" id="KW-0630">Potassium</keyword>
<keyword evidence="3" id="KW-0813">Transport</keyword>
<dbReference type="Pfam" id="PF00999">
    <property type="entry name" value="Na_H_Exchanger"/>
    <property type="match status" value="1"/>
</dbReference>
<feature type="transmembrane region" description="Helical" evidence="11">
    <location>
        <begin position="82"/>
        <end position="104"/>
    </location>
</feature>
<feature type="transmembrane region" description="Helical" evidence="11">
    <location>
        <begin position="292"/>
        <end position="310"/>
    </location>
</feature>
<evidence type="ECO:0000256" key="11">
    <source>
        <dbReference type="SAM" id="Phobius"/>
    </source>
</evidence>
<dbReference type="EMBL" id="JAVRIC010000005">
    <property type="protein sequence ID" value="MDT0496786.1"/>
    <property type="molecule type" value="Genomic_DNA"/>
</dbReference>
<keyword evidence="8 11" id="KW-1133">Transmembrane helix</keyword>
<feature type="domain" description="RCK N-terminal" evidence="12">
    <location>
        <begin position="392"/>
        <end position="508"/>
    </location>
</feature>
<comment type="caution">
    <text evidence="13">The sequence shown here is derived from an EMBL/GenBank/DDBJ whole genome shotgun (WGS) entry which is preliminary data.</text>
</comment>
<feature type="transmembrane region" description="Helical" evidence="11">
    <location>
        <begin position="177"/>
        <end position="199"/>
    </location>
</feature>
<keyword evidence="14" id="KW-1185">Reference proteome</keyword>
<proteinExistence type="inferred from homology"/>
<keyword evidence="9" id="KW-0406">Ion transport</keyword>
<feature type="transmembrane region" description="Helical" evidence="11">
    <location>
        <begin position="266"/>
        <end position="286"/>
    </location>
</feature>
<dbReference type="Proteomes" id="UP001254608">
    <property type="component" value="Unassembled WGS sequence"/>
</dbReference>
<dbReference type="SUPFAM" id="SSF51735">
    <property type="entry name" value="NAD(P)-binding Rossmann-fold domains"/>
    <property type="match status" value="1"/>
</dbReference>
<comment type="subcellular location">
    <subcellularLocation>
        <location evidence="1">Membrane</location>
        <topology evidence="1">Multi-pass membrane protein</topology>
    </subcellularLocation>
</comment>
<dbReference type="InterPro" id="IPR006153">
    <property type="entry name" value="Cation/H_exchanger_TM"/>
</dbReference>
<dbReference type="InterPro" id="IPR004771">
    <property type="entry name" value="K/H_exchanger"/>
</dbReference>
<dbReference type="RefSeq" id="WP_311364178.1">
    <property type="nucleotide sequence ID" value="NZ_JAVRIC010000005.1"/>
</dbReference>
<feature type="transmembrane region" description="Helical" evidence="11">
    <location>
        <begin position="322"/>
        <end position="348"/>
    </location>
</feature>
<evidence type="ECO:0000256" key="10">
    <source>
        <dbReference type="ARBA" id="ARBA00023136"/>
    </source>
</evidence>
<dbReference type="PANTHER" id="PTHR46157">
    <property type="entry name" value="K(+) EFFLUX ANTIPORTER 3, CHLOROPLASTIC"/>
    <property type="match status" value="1"/>
</dbReference>
<gene>
    <name evidence="13" type="ORF">RM530_05335</name>
</gene>
<keyword evidence="10 11" id="KW-0472">Membrane</keyword>
<evidence type="ECO:0000256" key="9">
    <source>
        <dbReference type="ARBA" id="ARBA00023065"/>
    </source>
</evidence>
<dbReference type="Gene3D" id="3.40.50.720">
    <property type="entry name" value="NAD(P)-binding Rossmann-like Domain"/>
    <property type="match status" value="1"/>
</dbReference>
<evidence type="ECO:0000313" key="14">
    <source>
        <dbReference type="Proteomes" id="UP001254608"/>
    </source>
</evidence>
<feature type="transmembrane region" description="Helical" evidence="11">
    <location>
        <begin position="110"/>
        <end position="131"/>
    </location>
</feature>
<dbReference type="PANTHER" id="PTHR46157:SF4">
    <property type="entry name" value="K(+) EFFLUX ANTIPORTER 3, CHLOROPLASTIC"/>
    <property type="match status" value="1"/>
</dbReference>
<comment type="similarity">
    <text evidence="2">Belongs to the monovalent cation:proton antiporter 2 (CPA2) transporter (TC 2.A.37) family.</text>
</comment>
<organism evidence="13 14">
    <name type="scientific">Banduia mediterranea</name>
    <dbReference type="NCBI Taxonomy" id="3075609"/>
    <lineage>
        <taxon>Bacteria</taxon>
        <taxon>Pseudomonadati</taxon>
        <taxon>Pseudomonadota</taxon>
        <taxon>Gammaproteobacteria</taxon>
        <taxon>Nevskiales</taxon>
        <taxon>Algiphilaceae</taxon>
        <taxon>Banduia</taxon>
    </lineage>
</organism>
<dbReference type="InterPro" id="IPR038770">
    <property type="entry name" value="Na+/solute_symporter_sf"/>
</dbReference>
<keyword evidence="4" id="KW-0050">Antiport</keyword>
<evidence type="ECO:0000256" key="4">
    <source>
        <dbReference type="ARBA" id="ARBA00022449"/>
    </source>
</evidence>
<feature type="transmembrane region" description="Helical" evidence="11">
    <location>
        <begin position="354"/>
        <end position="374"/>
    </location>
</feature>
<accession>A0ABU2WHP0</accession>
<feature type="transmembrane region" description="Helical" evidence="11">
    <location>
        <begin position="143"/>
        <end position="165"/>
    </location>
</feature>
<dbReference type="Pfam" id="PF02254">
    <property type="entry name" value="TrkA_N"/>
    <property type="match status" value="1"/>
</dbReference>
<dbReference type="Gene3D" id="1.20.1530.20">
    <property type="match status" value="1"/>
</dbReference>
<evidence type="ECO:0000259" key="12">
    <source>
        <dbReference type="PROSITE" id="PS51201"/>
    </source>
</evidence>
<evidence type="ECO:0000256" key="6">
    <source>
        <dbReference type="ARBA" id="ARBA00022692"/>
    </source>
</evidence>